<dbReference type="PANTHER" id="PTHR23112">
    <property type="entry name" value="G PROTEIN-COUPLED RECEPTOR 157-RELATED"/>
    <property type="match status" value="1"/>
</dbReference>
<protein>
    <recommendedName>
        <fullName evidence="8">Glucose receptor Git3 N-terminal domain-containing protein</fullName>
    </recommendedName>
</protein>
<comment type="caution">
    <text evidence="6">The sequence shown here is derived from an EMBL/GenBank/DDBJ whole genome shotgun (WGS) entry which is preliminary data.</text>
</comment>
<evidence type="ECO:0000256" key="5">
    <source>
        <dbReference type="SAM" id="Phobius"/>
    </source>
</evidence>
<evidence type="ECO:0000313" key="6">
    <source>
        <dbReference type="EMBL" id="CAK5272044.1"/>
    </source>
</evidence>
<dbReference type="Proteomes" id="UP001295794">
    <property type="component" value="Unassembled WGS sequence"/>
</dbReference>
<feature type="transmembrane region" description="Helical" evidence="5">
    <location>
        <begin position="90"/>
        <end position="112"/>
    </location>
</feature>
<keyword evidence="2 5" id="KW-0812">Transmembrane</keyword>
<dbReference type="AlphaFoldDB" id="A0AAD2HC26"/>
<accession>A0AAD2HC26</accession>
<evidence type="ECO:0000256" key="3">
    <source>
        <dbReference type="ARBA" id="ARBA00022989"/>
    </source>
</evidence>
<evidence type="ECO:0000256" key="1">
    <source>
        <dbReference type="ARBA" id="ARBA00004141"/>
    </source>
</evidence>
<sequence>MYHFDTSEGPGVVVLACAAIISLLSICIFFLYKRLRLQNFGNAYINGYFMTLLAANFIQAFGTVMNFRWAQLGRTEDGFYCMAQGGIKNAGNVATALWSFGLAMHLFTLLFLRIRACAFSFWGSLLAGWGLVLFIVCIGPIAIEKPGSPYFGVSGAWCWITDDYPLEQIYLEYFLEYLSAALCMILYTAIILRMRGNLLREEGRWCIRSLPSDEESWQLSLRRDLVDYTMLEAIQRMVWYPLAYTVMLIPITITRLTSFAGGDVPFWAIVIADVVFNLTGFVNVMIFLAMRRFFPDPRTLPELAMARPDVRKSLFKAGGISPFTLERSDDAEKFDVERLARSQTPDVMVSLPALAKE</sequence>
<dbReference type="GO" id="GO:0004930">
    <property type="term" value="F:G protein-coupled receptor activity"/>
    <property type="evidence" value="ECO:0007669"/>
    <property type="project" value="TreeGrafter"/>
</dbReference>
<dbReference type="GO" id="GO:0005886">
    <property type="term" value="C:plasma membrane"/>
    <property type="evidence" value="ECO:0007669"/>
    <property type="project" value="TreeGrafter"/>
</dbReference>
<evidence type="ECO:0000256" key="4">
    <source>
        <dbReference type="ARBA" id="ARBA00023136"/>
    </source>
</evidence>
<comment type="subcellular location">
    <subcellularLocation>
        <location evidence="1">Membrane</location>
        <topology evidence="1">Multi-pass membrane protein</topology>
    </subcellularLocation>
</comment>
<evidence type="ECO:0008006" key="8">
    <source>
        <dbReference type="Google" id="ProtNLM"/>
    </source>
</evidence>
<feature type="transmembrane region" description="Helical" evidence="5">
    <location>
        <begin position="266"/>
        <end position="290"/>
    </location>
</feature>
<name>A0AAD2HC26_9AGAR</name>
<evidence type="ECO:0000313" key="7">
    <source>
        <dbReference type="Proteomes" id="UP001295794"/>
    </source>
</evidence>
<keyword evidence="7" id="KW-1185">Reference proteome</keyword>
<feature type="transmembrane region" description="Helical" evidence="5">
    <location>
        <begin position="174"/>
        <end position="192"/>
    </location>
</feature>
<feature type="transmembrane region" description="Helical" evidence="5">
    <location>
        <begin position="238"/>
        <end position="260"/>
    </location>
</feature>
<organism evidence="6 7">
    <name type="scientific">Mycena citricolor</name>
    <dbReference type="NCBI Taxonomy" id="2018698"/>
    <lineage>
        <taxon>Eukaryota</taxon>
        <taxon>Fungi</taxon>
        <taxon>Dikarya</taxon>
        <taxon>Basidiomycota</taxon>
        <taxon>Agaricomycotina</taxon>
        <taxon>Agaricomycetes</taxon>
        <taxon>Agaricomycetidae</taxon>
        <taxon>Agaricales</taxon>
        <taxon>Marasmiineae</taxon>
        <taxon>Mycenaceae</taxon>
        <taxon>Mycena</taxon>
    </lineage>
</organism>
<reference evidence="6" key="1">
    <citation type="submission" date="2023-11" db="EMBL/GenBank/DDBJ databases">
        <authorList>
            <person name="De Vega J J."/>
            <person name="De Vega J J."/>
        </authorList>
    </citation>
    <scope>NUCLEOTIDE SEQUENCE</scope>
</reference>
<dbReference type="GO" id="GO:0007189">
    <property type="term" value="P:adenylate cyclase-activating G protein-coupled receptor signaling pathway"/>
    <property type="evidence" value="ECO:0007669"/>
    <property type="project" value="TreeGrafter"/>
</dbReference>
<keyword evidence="3 5" id="KW-1133">Transmembrane helix</keyword>
<keyword evidence="4 5" id="KW-0472">Membrane</keyword>
<evidence type="ECO:0000256" key="2">
    <source>
        <dbReference type="ARBA" id="ARBA00022692"/>
    </source>
</evidence>
<dbReference type="PANTHER" id="PTHR23112:SF37">
    <property type="entry name" value="G PROTEIN-COUPLED RECEPTOR GPR1"/>
    <property type="match status" value="1"/>
</dbReference>
<gene>
    <name evidence="6" type="ORF">MYCIT1_LOCUS17562</name>
</gene>
<dbReference type="Gene3D" id="1.20.1070.10">
    <property type="entry name" value="Rhodopsin 7-helix transmembrane proteins"/>
    <property type="match status" value="1"/>
</dbReference>
<feature type="transmembrane region" description="Helical" evidence="5">
    <location>
        <begin position="12"/>
        <end position="32"/>
    </location>
</feature>
<dbReference type="EMBL" id="CAVNYO010000181">
    <property type="protein sequence ID" value="CAK5272044.1"/>
    <property type="molecule type" value="Genomic_DNA"/>
</dbReference>
<feature type="transmembrane region" description="Helical" evidence="5">
    <location>
        <begin position="119"/>
        <end position="143"/>
    </location>
</feature>
<feature type="transmembrane region" description="Helical" evidence="5">
    <location>
        <begin position="44"/>
        <end position="70"/>
    </location>
</feature>
<proteinExistence type="predicted"/>